<dbReference type="PANTHER" id="PTHR35315">
    <property type="entry name" value="ACI13"/>
    <property type="match status" value="1"/>
</dbReference>
<dbReference type="FunCoup" id="A0A200PPR2">
    <property type="interactions" value="616"/>
</dbReference>
<gene>
    <name evidence="3" type="ORF">BVC80_1671g25</name>
</gene>
<dbReference type="EMBL" id="MVGT01004352">
    <property type="protein sequence ID" value="OVA00158.1"/>
    <property type="molecule type" value="Genomic_DNA"/>
</dbReference>
<feature type="coiled-coil region" evidence="1">
    <location>
        <begin position="72"/>
        <end position="111"/>
    </location>
</feature>
<organism evidence="3 4">
    <name type="scientific">Macleaya cordata</name>
    <name type="common">Five-seeded plume-poppy</name>
    <name type="synonym">Bocconia cordata</name>
    <dbReference type="NCBI Taxonomy" id="56857"/>
    <lineage>
        <taxon>Eukaryota</taxon>
        <taxon>Viridiplantae</taxon>
        <taxon>Streptophyta</taxon>
        <taxon>Embryophyta</taxon>
        <taxon>Tracheophyta</taxon>
        <taxon>Spermatophyta</taxon>
        <taxon>Magnoliopsida</taxon>
        <taxon>Ranunculales</taxon>
        <taxon>Papaveraceae</taxon>
        <taxon>Papaveroideae</taxon>
        <taxon>Macleaya</taxon>
    </lineage>
</organism>
<evidence type="ECO:0000313" key="4">
    <source>
        <dbReference type="Proteomes" id="UP000195402"/>
    </source>
</evidence>
<dbReference type="Proteomes" id="UP000195402">
    <property type="component" value="Unassembled WGS sequence"/>
</dbReference>
<accession>A0A200PPR2</accession>
<dbReference type="STRING" id="56857.A0A200PPR2"/>
<proteinExistence type="predicted"/>
<dbReference type="PANTHER" id="PTHR35315:SF1">
    <property type="entry name" value="RAB6-INTERACTING GOLGIN"/>
    <property type="match status" value="1"/>
</dbReference>
<protein>
    <submittedName>
        <fullName evidence="3">Uncharacterized protein</fullName>
    </submittedName>
</protein>
<feature type="region of interest" description="Disordered" evidence="2">
    <location>
        <begin position="128"/>
        <end position="214"/>
    </location>
</feature>
<keyword evidence="4" id="KW-1185">Reference proteome</keyword>
<dbReference type="InParanoid" id="A0A200PPR2"/>
<evidence type="ECO:0000313" key="3">
    <source>
        <dbReference type="EMBL" id="OVA00158.1"/>
    </source>
</evidence>
<keyword evidence="1" id="KW-0175">Coiled coil</keyword>
<feature type="compositionally biased region" description="Polar residues" evidence="2">
    <location>
        <begin position="128"/>
        <end position="150"/>
    </location>
</feature>
<dbReference type="OrthoDB" id="543227at2759"/>
<sequence length="214" mass="23619">MMGHLFLQSSLFIEDDLHASNHFKTIWRFGEDLIGRILECFSRDPASHLSTWDYAIQFWLSHSAWEEASKAVKDEEAIKQKLCDDLNNLVQESSQSQYSRLEELKRRLEALNPIRASTSDLHDVKLAQSSTTAPDVPSNPQTIESAGRTSENARDQGNVPVVNGQSQQPTIEGEGRGKKKVVNPGRGKSGFVPKGRGSPGPGWTGAGFDVDGRT</sequence>
<evidence type="ECO:0000256" key="1">
    <source>
        <dbReference type="SAM" id="Coils"/>
    </source>
</evidence>
<evidence type="ECO:0000256" key="2">
    <source>
        <dbReference type="SAM" id="MobiDB-lite"/>
    </source>
</evidence>
<comment type="caution">
    <text evidence="3">The sequence shown here is derived from an EMBL/GenBank/DDBJ whole genome shotgun (WGS) entry which is preliminary data.</text>
</comment>
<name>A0A200PPR2_MACCD</name>
<dbReference type="AlphaFoldDB" id="A0A200PPR2"/>
<dbReference type="OMA" id="FRTFVIH"/>
<reference evidence="3 4" key="1">
    <citation type="journal article" date="2017" name="Mol. Plant">
        <title>The Genome of Medicinal Plant Macleaya cordata Provides New Insights into Benzylisoquinoline Alkaloids Metabolism.</title>
        <authorList>
            <person name="Liu X."/>
            <person name="Liu Y."/>
            <person name="Huang P."/>
            <person name="Ma Y."/>
            <person name="Qing Z."/>
            <person name="Tang Q."/>
            <person name="Cao H."/>
            <person name="Cheng P."/>
            <person name="Zheng Y."/>
            <person name="Yuan Z."/>
            <person name="Zhou Y."/>
            <person name="Liu J."/>
            <person name="Tang Z."/>
            <person name="Zhuo Y."/>
            <person name="Zhang Y."/>
            <person name="Yu L."/>
            <person name="Huang J."/>
            <person name="Yang P."/>
            <person name="Peng Q."/>
            <person name="Zhang J."/>
            <person name="Jiang W."/>
            <person name="Zhang Z."/>
            <person name="Lin K."/>
            <person name="Ro D.K."/>
            <person name="Chen X."/>
            <person name="Xiong X."/>
            <person name="Shang Y."/>
            <person name="Huang S."/>
            <person name="Zeng J."/>
        </authorList>
    </citation>
    <scope>NUCLEOTIDE SEQUENCE [LARGE SCALE GENOMIC DNA]</scope>
    <source>
        <strain evidence="4">cv. BLH2017</strain>
        <tissue evidence="3">Root</tissue>
    </source>
</reference>